<evidence type="ECO:0000313" key="2">
    <source>
        <dbReference type="Proteomes" id="UP000516957"/>
    </source>
</evidence>
<keyword evidence="1" id="KW-0456">Lyase</keyword>
<reference evidence="1 2" key="1">
    <citation type="submission" date="2020-07" db="EMBL/GenBank/DDBJ databases">
        <title>Sequencing the genomes of 1000 actinobacteria strains.</title>
        <authorList>
            <person name="Klenk H.-P."/>
        </authorList>
    </citation>
    <scope>NUCLEOTIDE SEQUENCE [LARGE SCALE GENOMIC DNA]</scope>
    <source>
        <strain evidence="1 2">DSM 18965</strain>
    </source>
</reference>
<gene>
    <name evidence="1" type="ORF">BKA08_003907</name>
</gene>
<dbReference type="GO" id="GO:0047602">
    <property type="term" value="F:acetoacetate decarboxylase activity"/>
    <property type="evidence" value="ECO:0007669"/>
    <property type="project" value="UniProtKB-EC"/>
</dbReference>
<dbReference type="Gene3D" id="2.40.400.10">
    <property type="entry name" value="Acetoacetate decarboxylase-like"/>
    <property type="match status" value="1"/>
</dbReference>
<dbReference type="Proteomes" id="UP000516957">
    <property type="component" value="Unassembled WGS sequence"/>
</dbReference>
<dbReference type="InterPro" id="IPR023375">
    <property type="entry name" value="ADC_dom_sf"/>
</dbReference>
<comment type="caution">
    <text evidence="1">The sequence shown here is derived from an EMBL/GenBank/DDBJ whole genome shotgun (WGS) entry which is preliminary data.</text>
</comment>
<dbReference type="SUPFAM" id="SSF160104">
    <property type="entry name" value="Acetoacetate decarboxylase-like"/>
    <property type="match status" value="1"/>
</dbReference>
<proteinExistence type="predicted"/>
<dbReference type="EC" id="4.1.1.4" evidence="1"/>
<dbReference type="InterPro" id="IPR010451">
    <property type="entry name" value="Acetoacetate_decarboxylase"/>
</dbReference>
<dbReference type="RefSeq" id="WP_179617082.1">
    <property type="nucleotide sequence ID" value="NZ_CP059163.1"/>
</dbReference>
<protein>
    <submittedName>
        <fullName evidence="1">Acetoacetate decarboxylase</fullName>
        <ecNumber evidence="1">4.1.1.4</ecNumber>
    </submittedName>
</protein>
<name>A0A7Y9F4U1_9ACTN</name>
<sequence length="215" mass="22962">MSTDSPSSPAPDSPAAAYPPAPWRMVGQMWVSVFRVADDVDAAHPRGIYGAAFVSYEEGSPLTYSELLVARVLRTPAGDRRVSITDIWVDSPASVAGGRGLWAIPKGLGDFESSTSRRGPLERARWSMSTDGAPVASARFSDLSAIAPRLPARGGVWQAPIDAHTVPVETDMVGRSRLAPGTSSWTFDTAGPLGWLAGRRSLASFRQRDFTLSFG</sequence>
<accession>A0A7Y9F4U1</accession>
<evidence type="ECO:0000313" key="1">
    <source>
        <dbReference type="EMBL" id="NYD59669.1"/>
    </source>
</evidence>
<dbReference type="Pfam" id="PF06314">
    <property type="entry name" value="ADC"/>
    <property type="match status" value="1"/>
</dbReference>
<dbReference type="EMBL" id="JACCBE010000001">
    <property type="protein sequence ID" value="NYD59669.1"/>
    <property type="molecule type" value="Genomic_DNA"/>
</dbReference>
<keyword evidence="2" id="KW-1185">Reference proteome</keyword>
<organism evidence="1 2">
    <name type="scientific">Nocardioides marinisabuli</name>
    <dbReference type="NCBI Taxonomy" id="419476"/>
    <lineage>
        <taxon>Bacteria</taxon>
        <taxon>Bacillati</taxon>
        <taxon>Actinomycetota</taxon>
        <taxon>Actinomycetes</taxon>
        <taxon>Propionibacteriales</taxon>
        <taxon>Nocardioidaceae</taxon>
        <taxon>Nocardioides</taxon>
    </lineage>
</organism>
<dbReference type="AlphaFoldDB" id="A0A7Y9F4U1"/>